<gene>
    <name evidence="2" type="primary">CENPJ</name>
    <name evidence="2" type="ORF">g.15659</name>
</gene>
<dbReference type="EMBL" id="GDJX01011840">
    <property type="protein sequence ID" value="JAT56096.1"/>
    <property type="molecule type" value="Transcribed_RNA"/>
</dbReference>
<reference evidence="2" key="1">
    <citation type="submission" date="2015-07" db="EMBL/GenBank/DDBJ databases">
        <title>Transcriptome Assembly of Anthurium amnicola.</title>
        <authorList>
            <person name="Suzuki J."/>
        </authorList>
    </citation>
    <scope>NUCLEOTIDE SEQUENCE</scope>
</reference>
<organism evidence="2">
    <name type="scientific">Anthurium amnicola</name>
    <dbReference type="NCBI Taxonomy" id="1678845"/>
    <lineage>
        <taxon>Eukaryota</taxon>
        <taxon>Viridiplantae</taxon>
        <taxon>Streptophyta</taxon>
        <taxon>Embryophyta</taxon>
        <taxon>Tracheophyta</taxon>
        <taxon>Spermatophyta</taxon>
        <taxon>Magnoliopsida</taxon>
        <taxon>Liliopsida</taxon>
        <taxon>Araceae</taxon>
        <taxon>Pothoideae</taxon>
        <taxon>Potheae</taxon>
        <taxon>Anthurium</taxon>
    </lineage>
</organism>
<name>A0A1D1YN96_9ARAE</name>
<evidence type="ECO:0000313" key="2">
    <source>
        <dbReference type="EMBL" id="JAT56096.1"/>
    </source>
</evidence>
<protein>
    <submittedName>
        <fullName evidence="2">Centromere protein J</fullName>
    </submittedName>
</protein>
<feature type="non-terminal residue" evidence="2">
    <location>
        <position position="1"/>
    </location>
</feature>
<feature type="compositionally biased region" description="Basic and acidic residues" evidence="1">
    <location>
        <begin position="37"/>
        <end position="48"/>
    </location>
</feature>
<accession>A0A1D1YN96</accession>
<sequence length="183" mass="21566">EEEEEEDVVEESSIPVYMTETELSFEVHGSLQQQKTNPDKESNKHTEFYSEKETNFDYQNQDFSVKETYNQQHEIVCEEETEEIYENHDYNNDVKQRDSTYIRESTIFTMNNSSLNDTDLSFEVNVLRKSVLLASATDRNSIVENINPKPFKEFEIPPKSESELPNEPELTIVQQRAYDESWI</sequence>
<proteinExistence type="predicted"/>
<evidence type="ECO:0000256" key="1">
    <source>
        <dbReference type="SAM" id="MobiDB-lite"/>
    </source>
</evidence>
<dbReference type="AlphaFoldDB" id="A0A1D1YN96"/>
<feature type="region of interest" description="Disordered" evidence="1">
    <location>
        <begin position="26"/>
        <end position="48"/>
    </location>
</feature>